<organism evidence="2 3">
    <name type="scientific">Mycena metata</name>
    <dbReference type="NCBI Taxonomy" id="1033252"/>
    <lineage>
        <taxon>Eukaryota</taxon>
        <taxon>Fungi</taxon>
        <taxon>Dikarya</taxon>
        <taxon>Basidiomycota</taxon>
        <taxon>Agaricomycotina</taxon>
        <taxon>Agaricomycetes</taxon>
        <taxon>Agaricomycetidae</taxon>
        <taxon>Agaricales</taxon>
        <taxon>Marasmiineae</taxon>
        <taxon>Mycenaceae</taxon>
        <taxon>Mycena</taxon>
    </lineage>
</organism>
<feature type="compositionally biased region" description="Basic and acidic residues" evidence="1">
    <location>
        <begin position="128"/>
        <end position="137"/>
    </location>
</feature>
<feature type="region of interest" description="Disordered" evidence="1">
    <location>
        <begin position="128"/>
        <end position="186"/>
    </location>
</feature>
<evidence type="ECO:0000313" key="2">
    <source>
        <dbReference type="EMBL" id="KAJ7779864.1"/>
    </source>
</evidence>
<dbReference type="AlphaFoldDB" id="A0AAD7NXI1"/>
<evidence type="ECO:0000313" key="3">
    <source>
        <dbReference type="Proteomes" id="UP001215598"/>
    </source>
</evidence>
<keyword evidence="3" id="KW-1185">Reference proteome</keyword>
<comment type="caution">
    <text evidence="2">The sequence shown here is derived from an EMBL/GenBank/DDBJ whole genome shotgun (WGS) entry which is preliminary data.</text>
</comment>
<gene>
    <name evidence="2" type="ORF">B0H16DRAFT_727316</name>
</gene>
<dbReference type="Proteomes" id="UP001215598">
    <property type="component" value="Unassembled WGS sequence"/>
</dbReference>
<dbReference type="EMBL" id="JARKIB010000005">
    <property type="protein sequence ID" value="KAJ7779864.1"/>
    <property type="molecule type" value="Genomic_DNA"/>
</dbReference>
<proteinExistence type="predicted"/>
<name>A0AAD7NXI1_9AGAR</name>
<protein>
    <submittedName>
        <fullName evidence="2">Uncharacterized protein</fullName>
    </submittedName>
</protein>
<reference evidence="2" key="1">
    <citation type="submission" date="2023-03" db="EMBL/GenBank/DDBJ databases">
        <title>Massive genome expansion in bonnet fungi (Mycena s.s.) driven by repeated elements and novel gene families across ecological guilds.</title>
        <authorList>
            <consortium name="Lawrence Berkeley National Laboratory"/>
            <person name="Harder C.B."/>
            <person name="Miyauchi S."/>
            <person name="Viragh M."/>
            <person name="Kuo A."/>
            <person name="Thoen E."/>
            <person name="Andreopoulos B."/>
            <person name="Lu D."/>
            <person name="Skrede I."/>
            <person name="Drula E."/>
            <person name="Henrissat B."/>
            <person name="Morin E."/>
            <person name="Kohler A."/>
            <person name="Barry K."/>
            <person name="LaButti K."/>
            <person name="Morin E."/>
            <person name="Salamov A."/>
            <person name="Lipzen A."/>
            <person name="Mereny Z."/>
            <person name="Hegedus B."/>
            <person name="Baldrian P."/>
            <person name="Stursova M."/>
            <person name="Weitz H."/>
            <person name="Taylor A."/>
            <person name="Grigoriev I.V."/>
            <person name="Nagy L.G."/>
            <person name="Martin F."/>
            <person name="Kauserud H."/>
        </authorList>
    </citation>
    <scope>NUCLEOTIDE SEQUENCE</scope>
    <source>
        <strain evidence="2">CBHHK182m</strain>
    </source>
</reference>
<sequence>MCLPAETSSPPPGFREGCHLRLQNTTSASLRKDAHAIACLSYFVPVDSQSPFVHLNAFIATLFKLASDDGQERERHPRGLRVLAQLGRRRRSRRPPPPLLGKVAPVLLDCMIYGDDLLWLEGDAEDAVPDKDTDIKPRHYGGGKSHGLERDVNGSTGNPGEPPKSRIGAYSEETIDSDEEDDYDLDGERDFGVGRWRKVSFFFGDANDFGSKNEDDLHVVLHLI</sequence>
<evidence type="ECO:0000256" key="1">
    <source>
        <dbReference type="SAM" id="MobiDB-lite"/>
    </source>
</evidence>
<feature type="compositionally biased region" description="Acidic residues" evidence="1">
    <location>
        <begin position="173"/>
        <end position="185"/>
    </location>
</feature>
<accession>A0AAD7NXI1</accession>